<evidence type="ECO:0000256" key="1">
    <source>
        <dbReference type="SAM" id="Phobius"/>
    </source>
</evidence>
<keyword evidence="1" id="KW-0472">Membrane</keyword>
<name>A0A6N3G912_ENTCA</name>
<protein>
    <submittedName>
        <fullName evidence="2">Uncharacterized protein</fullName>
    </submittedName>
</protein>
<feature type="transmembrane region" description="Helical" evidence="1">
    <location>
        <begin position="21"/>
        <end position="44"/>
    </location>
</feature>
<gene>
    <name evidence="2" type="ORF">ECLFYP2_00777</name>
</gene>
<proteinExistence type="predicted"/>
<evidence type="ECO:0000313" key="2">
    <source>
        <dbReference type="EMBL" id="VYU60630.1"/>
    </source>
</evidence>
<dbReference type="AlphaFoldDB" id="A0A6N3G912"/>
<feature type="transmembrane region" description="Helical" evidence="1">
    <location>
        <begin position="78"/>
        <end position="94"/>
    </location>
</feature>
<sequence>MDYHITNIRYLRIAQLSLLIYYVYLVFKGNLIQGLPLLIINGLLDYVYPPSYARQSFWNPYKIKTIFLKKNNLVAERVMEFTLILSLGVLLYFIF</sequence>
<accession>A0A6N3G912</accession>
<organism evidence="2">
    <name type="scientific">Enterococcus casseliflavus</name>
    <name type="common">Enterococcus flavescens</name>
    <dbReference type="NCBI Taxonomy" id="37734"/>
    <lineage>
        <taxon>Bacteria</taxon>
        <taxon>Bacillati</taxon>
        <taxon>Bacillota</taxon>
        <taxon>Bacilli</taxon>
        <taxon>Lactobacillales</taxon>
        <taxon>Enterococcaceae</taxon>
        <taxon>Enterococcus</taxon>
    </lineage>
</organism>
<reference evidence="2" key="1">
    <citation type="submission" date="2019-11" db="EMBL/GenBank/DDBJ databases">
        <authorList>
            <person name="Feng L."/>
        </authorList>
    </citation>
    <scope>NUCLEOTIDE SEQUENCE</scope>
    <source>
        <strain evidence="2">ECasseliflavusLFYP2</strain>
    </source>
</reference>
<keyword evidence="1" id="KW-1133">Transmembrane helix</keyword>
<dbReference type="EMBL" id="CACRTX010000018">
    <property type="protein sequence ID" value="VYU60630.1"/>
    <property type="molecule type" value="Genomic_DNA"/>
</dbReference>
<keyword evidence="1" id="KW-0812">Transmembrane</keyword>